<dbReference type="Proteomes" id="UP001141552">
    <property type="component" value="Unassembled WGS sequence"/>
</dbReference>
<evidence type="ECO:0000313" key="3">
    <source>
        <dbReference type="Proteomes" id="UP001141552"/>
    </source>
</evidence>
<name>A0A9Q0J091_9ROSI</name>
<protein>
    <submittedName>
        <fullName evidence="2">Uncharacterized protein</fullName>
    </submittedName>
</protein>
<reference evidence="2" key="2">
    <citation type="journal article" date="2023" name="Plants (Basel)">
        <title>Annotation of the Turnera subulata (Passifloraceae) Draft Genome Reveals the S-Locus Evolved after the Divergence of Turneroideae from Passifloroideae in a Stepwise Manner.</title>
        <authorList>
            <person name="Henning P.M."/>
            <person name="Roalson E.H."/>
            <person name="Mir W."/>
            <person name="McCubbin A.G."/>
            <person name="Shore J.S."/>
        </authorList>
    </citation>
    <scope>NUCLEOTIDE SEQUENCE</scope>
    <source>
        <strain evidence="2">F60SS</strain>
    </source>
</reference>
<reference evidence="2" key="1">
    <citation type="submission" date="2022-02" db="EMBL/GenBank/DDBJ databases">
        <authorList>
            <person name="Henning P.M."/>
            <person name="McCubbin A.G."/>
            <person name="Shore J.S."/>
        </authorList>
    </citation>
    <scope>NUCLEOTIDE SEQUENCE</scope>
    <source>
        <strain evidence="2">F60SS</strain>
        <tissue evidence="2">Leaves</tissue>
    </source>
</reference>
<accession>A0A9Q0J091</accession>
<feature type="compositionally biased region" description="Basic and acidic residues" evidence="1">
    <location>
        <begin position="10"/>
        <end position="19"/>
    </location>
</feature>
<keyword evidence="3" id="KW-1185">Reference proteome</keyword>
<sequence>GGDGAARGRSAAEGRRETNQGRGRGAVVDGVSPVAMIRRAEGGDEGSTRCSSWLDLTPGGRVPRGRGRLAVMSSLVSGDVA</sequence>
<dbReference type="EMBL" id="JAKUCV010007376">
    <property type="protein sequence ID" value="KAJ4823708.1"/>
    <property type="molecule type" value="Genomic_DNA"/>
</dbReference>
<comment type="caution">
    <text evidence="2">The sequence shown here is derived from an EMBL/GenBank/DDBJ whole genome shotgun (WGS) entry which is preliminary data.</text>
</comment>
<proteinExistence type="predicted"/>
<feature type="region of interest" description="Disordered" evidence="1">
    <location>
        <begin position="1"/>
        <end position="26"/>
    </location>
</feature>
<gene>
    <name evidence="2" type="ORF">Tsubulata_027095</name>
</gene>
<dbReference type="AlphaFoldDB" id="A0A9Q0J091"/>
<organism evidence="2 3">
    <name type="scientific">Turnera subulata</name>
    <dbReference type="NCBI Taxonomy" id="218843"/>
    <lineage>
        <taxon>Eukaryota</taxon>
        <taxon>Viridiplantae</taxon>
        <taxon>Streptophyta</taxon>
        <taxon>Embryophyta</taxon>
        <taxon>Tracheophyta</taxon>
        <taxon>Spermatophyta</taxon>
        <taxon>Magnoliopsida</taxon>
        <taxon>eudicotyledons</taxon>
        <taxon>Gunneridae</taxon>
        <taxon>Pentapetalae</taxon>
        <taxon>rosids</taxon>
        <taxon>fabids</taxon>
        <taxon>Malpighiales</taxon>
        <taxon>Passifloraceae</taxon>
        <taxon>Turnera</taxon>
    </lineage>
</organism>
<evidence type="ECO:0000313" key="2">
    <source>
        <dbReference type="EMBL" id="KAJ4823708.1"/>
    </source>
</evidence>
<feature type="non-terminal residue" evidence="2">
    <location>
        <position position="1"/>
    </location>
</feature>
<evidence type="ECO:0000256" key="1">
    <source>
        <dbReference type="SAM" id="MobiDB-lite"/>
    </source>
</evidence>